<comment type="similarity">
    <text evidence="1">Belongs to the P-Pant transferase superfamily. Gsp/Sfp/HetI/AcpT family.</text>
</comment>
<protein>
    <recommendedName>
        <fullName evidence="7">4'-phosphopantetheinyl transferase</fullName>
    </recommendedName>
</protein>
<evidence type="ECO:0000259" key="4">
    <source>
        <dbReference type="Pfam" id="PF22624"/>
    </source>
</evidence>
<dbReference type="GO" id="GO:0000287">
    <property type="term" value="F:magnesium ion binding"/>
    <property type="evidence" value="ECO:0007669"/>
    <property type="project" value="InterPro"/>
</dbReference>
<gene>
    <name evidence="5" type="ORF">DSM101010T_32790</name>
</gene>
<evidence type="ECO:0000259" key="3">
    <source>
        <dbReference type="Pfam" id="PF01648"/>
    </source>
</evidence>
<dbReference type="InterPro" id="IPR055066">
    <property type="entry name" value="AASDHPPT_N"/>
</dbReference>
<dbReference type="InterPro" id="IPR050559">
    <property type="entry name" value="P-Pant_transferase_sf"/>
</dbReference>
<dbReference type="SUPFAM" id="SSF56214">
    <property type="entry name" value="4'-phosphopantetheinyl transferase"/>
    <property type="match status" value="2"/>
</dbReference>
<dbReference type="Pfam" id="PF01648">
    <property type="entry name" value="ACPS"/>
    <property type="match status" value="1"/>
</dbReference>
<dbReference type="PANTHER" id="PTHR12215">
    <property type="entry name" value="PHOSPHOPANTETHEINE TRANSFERASE"/>
    <property type="match status" value="1"/>
</dbReference>
<sequence>MAMPDSLASLHVPPVGDSAILCVGLRLEGDAQDWIAASLPFVTRDERERAGRFIHAADAARHMVGRALARRCLEAALNRPVPEAFSVTRWGKPQLEDTDVDFSISHSGGMVWTALCRSCHVGIDVEEIRPVPELEVLAAALHPHEQAGVFAVPEEERLRIFYRCWTRKEAVLKAAGTGLNMTMDSFQVCTDSKTDAWLISLPPDDTPETGGSEGSGCWTVRDINTEAAYHCSMAACAPQLDVAVFRLPDAAPVTEQI</sequence>
<dbReference type="GO" id="GO:0008897">
    <property type="term" value="F:holo-[acyl-carrier-protein] synthase activity"/>
    <property type="evidence" value="ECO:0007669"/>
    <property type="project" value="InterPro"/>
</dbReference>
<dbReference type="AlphaFoldDB" id="A0A7J0BPB9"/>
<dbReference type="PANTHER" id="PTHR12215:SF10">
    <property type="entry name" value="L-AMINOADIPATE-SEMIALDEHYDE DEHYDROGENASE-PHOSPHOPANTETHEINYL TRANSFERASE"/>
    <property type="match status" value="1"/>
</dbReference>
<comment type="caution">
    <text evidence="5">The sequence shown here is derived from an EMBL/GenBank/DDBJ whole genome shotgun (WGS) entry which is preliminary data.</text>
</comment>
<dbReference type="Gene3D" id="3.90.470.20">
    <property type="entry name" value="4'-phosphopantetheinyl transferase domain"/>
    <property type="match status" value="2"/>
</dbReference>
<name>A0A7J0BPB9_9BACT</name>
<proteinExistence type="inferred from homology"/>
<dbReference type="Proteomes" id="UP000503840">
    <property type="component" value="Unassembled WGS sequence"/>
</dbReference>
<evidence type="ECO:0000313" key="5">
    <source>
        <dbReference type="EMBL" id="GFM34914.1"/>
    </source>
</evidence>
<dbReference type="Pfam" id="PF22624">
    <property type="entry name" value="AASDHPPT_N"/>
    <property type="match status" value="1"/>
</dbReference>
<keyword evidence="6" id="KW-1185">Reference proteome</keyword>
<feature type="domain" description="4'-phosphopantetheinyl transferase N-terminal" evidence="4">
    <location>
        <begin position="37"/>
        <end position="114"/>
    </location>
</feature>
<dbReference type="InterPro" id="IPR008278">
    <property type="entry name" value="4-PPantetheinyl_Trfase_dom"/>
</dbReference>
<keyword evidence="2" id="KW-0808">Transferase</keyword>
<dbReference type="GO" id="GO:0005829">
    <property type="term" value="C:cytosol"/>
    <property type="evidence" value="ECO:0007669"/>
    <property type="project" value="TreeGrafter"/>
</dbReference>
<accession>A0A7J0BPB9</accession>
<dbReference type="EMBL" id="BLVO01000016">
    <property type="protein sequence ID" value="GFM34914.1"/>
    <property type="molecule type" value="Genomic_DNA"/>
</dbReference>
<reference evidence="5 6" key="1">
    <citation type="submission" date="2020-05" db="EMBL/GenBank/DDBJ databases">
        <title>Draft genome sequence of Desulfovibrio sp. strain HN2T.</title>
        <authorList>
            <person name="Ueno A."/>
            <person name="Tamazawa S."/>
            <person name="Tamamura S."/>
            <person name="Murakami T."/>
            <person name="Kiyama T."/>
            <person name="Inomata H."/>
            <person name="Amano Y."/>
            <person name="Miyakawa K."/>
            <person name="Tamaki H."/>
            <person name="Naganuma T."/>
            <person name="Kaneko K."/>
        </authorList>
    </citation>
    <scope>NUCLEOTIDE SEQUENCE [LARGE SCALE GENOMIC DNA]</scope>
    <source>
        <strain evidence="5 6">HN2</strain>
    </source>
</reference>
<dbReference type="GO" id="GO:0019878">
    <property type="term" value="P:lysine biosynthetic process via aminoadipic acid"/>
    <property type="evidence" value="ECO:0007669"/>
    <property type="project" value="TreeGrafter"/>
</dbReference>
<feature type="domain" description="4'-phosphopantetheinyl transferase" evidence="3">
    <location>
        <begin position="121"/>
        <end position="199"/>
    </location>
</feature>
<evidence type="ECO:0000313" key="6">
    <source>
        <dbReference type="Proteomes" id="UP000503840"/>
    </source>
</evidence>
<evidence type="ECO:0000256" key="1">
    <source>
        <dbReference type="ARBA" id="ARBA00010990"/>
    </source>
</evidence>
<evidence type="ECO:0008006" key="7">
    <source>
        <dbReference type="Google" id="ProtNLM"/>
    </source>
</evidence>
<organism evidence="5 6">
    <name type="scientific">Desulfovibrio subterraneus</name>
    <dbReference type="NCBI Taxonomy" id="2718620"/>
    <lineage>
        <taxon>Bacteria</taxon>
        <taxon>Pseudomonadati</taxon>
        <taxon>Thermodesulfobacteriota</taxon>
        <taxon>Desulfovibrionia</taxon>
        <taxon>Desulfovibrionales</taxon>
        <taxon>Desulfovibrionaceae</taxon>
        <taxon>Desulfovibrio</taxon>
    </lineage>
</organism>
<dbReference type="InterPro" id="IPR037143">
    <property type="entry name" value="4-PPantetheinyl_Trfase_dom_sf"/>
</dbReference>
<dbReference type="RefSeq" id="WP_174406562.1">
    <property type="nucleotide sequence ID" value="NZ_BLVO01000016.1"/>
</dbReference>
<evidence type="ECO:0000256" key="2">
    <source>
        <dbReference type="ARBA" id="ARBA00022679"/>
    </source>
</evidence>